<dbReference type="PROSITE" id="PS00154">
    <property type="entry name" value="ATPASE_E1_E2"/>
    <property type="match status" value="1"/>
</dbReference>
<dbReference type="Gene3D" id="3.40.50.1000">
    <property type="entry name" value="HAD superfamily/HAD-like"/>
    <property type="match status" value="1"/>
</dbReference>
<feature type="transmembrane region" description="Helical" evidence="10">
    <location>
        <begin position="409"/>
        <end position="431"/>
    </location>
</feature>
<dbReference type="CDD" id="cd00371">
    <property type="entry name" value="HMA"/>
    <property type="match status" value="2"/>
</dbReference>
<keyword evidence="8 10" id="KW-1133">Transmembrane helix</keyword>
<evidence type="ECO:0000256" key="4">
    <source>
        <dbReference type="ARBA" id="ARBA00022723"/>
    </source>
</evidence>
<evidence type="ECO:0000256" key="1">
    <source>
        <dbReference type="ARBA" id="ARBA00004651"/>
    </source>
</evidence>
<dbReference type="InterPro" id="IPR036412">
    <property type="entry name" value="HAD-like_sf"/>
</dbReference>
<dbReference type="InterPro" id="IPR059000">
    <property type="entry name" value="ATPase_P-type_domA"/>
</dbReference>
<dbReference type="SFLD" id="SFLDS00003">
    <property type="entry name" value="Haloacid_Dehalogenase"/>
    <property type="match status" value="1"/>
</dbReference>
<dbReference type="PANTHER" id="PTHR43520:SF8">
    <property type="entry name" value="P-TYPE CU(+) TRANSPORTER"/>
    <property type="match status" value="1"/>
</dbReference>
<dbReference type="NCBIfam" id="TIGR01511">
    <property type="entry name" value="ATPase-IB1_Cu"/>
    <property type="match status" value="1"/>
</dbReference>
<dbReference type="InterPro" id="IPR017969">
    <property type="entry name" value="Heavy-metal-associated_CS"/>
</dbReference>
<keyword evidence="13" id="KW-1185">Reference proteome</keyword>
<evidence type="ECO:0000256" key="7">
    <source>
        <dbReference type="ARBA" id="ARBA00022967"/>
    </source>
</evidence>
<evidence type="ECO:0000256" key="5">
    <source>
        <dbReference type="ARBA" id="ARBA00022741"/>
    </source>
</evidence>
<dbReference type="PANTHER" id="PTHR43520">
    <property type="entry name" value="ATP7, ISOFORM B"/>
    <property type="match status" value="1"/>
</dbReference>
<keyword evidence="7" id="KW-1278">Translocase</keyword>
<dbReference type="InterPro" id="IPR036163">
    <property type="entry name" value="HMA_dom_sf"/>
</dbReference>
<feature type="transmembrane region" description="Helical" evidence="10">
    <location>
        <begin position="252"/>
        <end position="272"/>
    </location>
</feature>
<feature type="transmembrane region" description="Helical" evidence="10">
    <location>
        <begin position="163"/>
        <end position="186"/>
    </location>
</feature>
<feature type="transmembrane region" description="Helical" evidence="10">
    <location>
        <begin position="759"/>
        <end position="776"/>
    </location>
</feature>
<dbReference type="SUPFAM" id="SSF81653">
    <property type="entry name" value="Calcium ATPase, transduction domain A"/>
    <property type="match status" value="1"/>
</dbReference>
<dbReference type="STRING" id="229920.ADM99_10855"/>
<gene>
    <name evidence="12" type="ORF">ADM99_10855</name>
</gene>
<dbReference type="InterPro" id="IPR006121">
    <property type="entry name" value="HMA_dom"/>
</dbReference>
<feature type="transmembrane region" description="Helical" evidence="10">
    <location>
        <begin position="451"/>
        <end position="473"/>
    </location>
</feature>
<feature type="domain" description="HMA" evidence="11">
    <location>
        <begin position="5"/>
        <end position="71"/>
    </location>
</feature>
<accession>A0A0P6WSF9</accession>
<comment type="subcellular location">
    <subcellularLocation>
        <location evidence="1">Cell membrane</location>
        <topology evidence="1">Multi-pass membrane protein</topology>
    </subcellularLocation>
</comment>
<reference evidence="12 13" key="1">
    <citation type="submission" date="2015-07" db="EMBL/GenBank/DDBJ databases">
        <title>Genome sequence of Leptolinea tardivitalis DSM 16556.</title>
        <authorList>
            <person name="Hemp J."/>
            <person name="Ward L.M."/>
            <person name="Pace L.A."/>
            <person name="Fischer W.W."/>
        </authorList>
    </citation>
    <scope>NUCLEOTIDE SEQUENCE [LARGE SCALE GENOMIC DNA]</scope>
    <source>
        <strain evidence="12 13">YMTK-2</strain>
    </source>
</reference>
<keyword evidence="10" id="KW-1003">Cell membrane</keyword>
<dbReference type="Gene3D" id="3.30.70.100">
    <property type="match status" value="2"/>
</dbReference>
<dbReference type="InterPro" id="IPR001757">
    <property type="entry name" value="P_typ_ATPase"/>
</dbReference>
<evidence type="ECO:0000313" key="13">
    <source>
        <dbReference type="Proteomes" id="UP000050430"/>
    </source>
</evidence>
<dbReference type="SUPFAM" id="SSF56784">
    <property type="entry name" value="HAD-like"/>
    <property type="match status" value="1"/>
</dbReference>
<dbReference type="Proteomes" id="UP000050430">
    <property type="component" value="Unassembled WGS sequence"/>
</dbReference>
<dbReference type="NCBIfam" id="TIGR01494">
    <property type="entry name" value="ATPase_P-type"/>
    <property type="match status" value="1"/>
</dbReference>
<dbReference type="PROSITE" id="PS50846">
    <property type="entry name" value="HMA_2"/>
    <property type="match status" value="2"/>
</dbReference>
<organism evidence="12 13">
    <name type="scientific">Leptolinea tardivitalis</name>
    <dbReference type="NCBI Taxonomy" id="229920"/>
    <lineage>
        <taxon>Bacteria</taxon>
        <taxon>Bacillati</taxon>
        <taxon>Chloroflexota</taxon>
        <taxon>Anaerolineae</taxon>
        <taxon>Anaerolineales</taxon>
        <taxon>Anaerolineaceae</taxon>
        <taxon>Leptolinea</taxon>
    </lineage>
</organism>
<dbReference type="GO" id="GO:0005524">
    <property type="term" value="F:ATP binding"/>
    <property type="evidence" value="ECO:0007669"/>
    <property type="project" value="UniProtKB-UniRule"/>
</dbReference>
<dbReference type="InterPro" id="IPR044492">
    <property type="entry name" value="P_typ_ATPase_HD_dom"/>
</dbReference>
<dbReference type="PRINTS" id="PR00942">
    <property type="entry name" value="CUATPASEI"/>
</dbReference>
<name>A0A0P6WSF9_9CHLR</name>
<dbReference type="FunFam" id="2.70.150.10:FF:000002">
    <property type="entry name" value="Copper-transporting ATPase 1, putative"/>
    <property type="match status" value="1"/>
</dbReference>
<dbReference type="PATRIC" id="fig|229920.5.peg.2087"/>
<feature type="domain" description="HMA" evidence="11">
    <location>
        <begin position="73"/>
        <end position="139"/>
    </location>
</feature>
<dbReference type="GO" id="GO:0043682">
    <property type="term" value="F:P-type divalent copper transporter activity"/>
    <property type="evidence" value="ECO:0007669"/>
    <property type="project" value="TreeGrafter"/>
</dbReference>
<dbReference type="OrthoDB" id="135399at2"/>
<dbReference type="FunFam" id="3.30.70.100:FF:000005">
    <property type="entry name" value="Copper-exporting P-type ATPase A"/>
    <property type="match status" value="1"/>
</dbReference>
<keyword evidence="6 10" id="KW-0067">ATP-binding</keyword>
<dbReference type="RefSeq" id="WP_062420567.1">
    <property type="nucleotide sequence ID" value="NZ_BBYA01000002.1"/>
</dbReference>
<dbReference type="GO" id="GO:0016887">
    <property type="term" value="F:ATP hydrolysis activity"/>
    <property type="evidence" value="ECO:0007669"/>
    <property type="project" value="InterPro"/>
</dbReference>
<dbReference type="AlphaFoldDB" id="A0A0P6WSF9"/>
<proteinExistence type="inferred from homology"/>
<dbReference type="Gene3D" id="3.40.1110.10">
    <property type="entry name" value="Calcium-transporting ATPase, cytoplasmic domain N"/>
    <property type="match status" value="1"/>
</dbReference>
<dbReference type="InterPro" id="IPR027256">
    <property type="entry name" value="P-typ_ATPase_IB"/>
</dbReference>
<dbReference type="EMBL" id="LGCK01000010">
    <property type="protein sequence ID" value="KPL71895.1"/>
    <property type="molecule type" value="Genomic_DNA"/>
</dbReference>
<dbReference type="PROSITE" id="PS01047">
    <property type="entry name" value="HMA_1"/>
    <property type="match status" value="1"/>
</dbReference>
<dbReference type="SFLD" id="SFLDG00002">
    <property type="entry name" value="C1.7:_P-type_atpase_like"/>
    <property type="match status" value="1"/>
</dbReference>
<dbReference type="SUPFAM" id="SSF81665">
    <property type="entry name" value="Calcium ATPase, transmembrane domain M"/>
    <property type="match status" value="1"/>
</dbReference>
<dbReference type="Pfam" id="PF00122">
    <property type="entry name" value="E1-E2_ATPase"/>
    <property type="match status" value="1"/>
</dbReference>
<keyword evidence="5 10" id="KW-0547">Nucleotide-binding</keyword>
<keyword evidence="4 10" id="KW-0479">Metal-binding</keyword>
<dbReference type="PRINTS" id="PR00119">
    <property type="entry name" value="CATATPASE"/>
</dbReference>
<feature type="transmembrane region" description="Helical" evidence="10">
    <location>
        <begin position="198"/>
        <end position="216"/>
    </location>
</feature>
<dbReference type="SUPFAM" id="SSF55008">
    <property type="entry name" value="HMA, heavy metal-associated domain"/>
    <property type="match status" value="2"/>
</dbReference>
<evidence type="ECO:0000256" key="3">
    <source>
        <dbReference type="ARBA" id="ARBA00022692"/>
    </source>
</evidence>
<evidence type="ECO:0000256" key="6">
    <source>
        <dbReference type="ARBA" id="ARBA00022840"/>
    </source>
</evidence>
<comment type="similarity">
    <text evidence="2 10">Belongs to the cation transport ATPase (P-type) (TC 3.A.3) family. Type IB subfamily.</text>
</comment>
<dbReference type="Pfam" id="PF00403">
    <property type="entry name" value="HMA"/>
    <property type="match status" value="2"/>
</dbReference>
<evidence type="ECO:0000313" key="12">
    <source>
        <dbReference type="EMBL" id="KPL71895.1"/>
    </source>
</evidence>
<sequence length="808" mass="86047">MTNNHQVILPITGMTCANCVATIERNLKKETGVSFSSVNLSSERATIEFDPEVTTLPKLIERVERAGYGIAAGEASLVIQGLSDSSDAARLSKKLSDLDGVIDANVNIATETARVKFIPTIISQLEIKQAISSSGFKAVETGSDLEDVEGRARRMEIEHQKKLLITGLVFSIPLFFISMAADLGFFPMEITHSMWLKMIMLVLATPVQFYVGWQYYTGAYKSLRNGSANMDVLVALGSSTAYFYSLPVAFGLINGHVYFETAAVIITLIRLGKFLEARAKGRTSEAIKKLMSLRPKTARVIRDGNEIEIAIDDVRIGDIVFVRPGEKLPVDGVVVEGHSSVDESMLTGESLPSEKVPGSQVIGATINKLGSFKFQATRIGKDTALAQIIRLVEDAQGSKAPIQKLADRVSAIFVPAVIVLAIITFTGWMIFGPPLAVNSEITPLTRALINMVAVLVIACPCAMGLATPTAIMVGTGKGASSGVLIKTSEALEKAGSVDMIVLDKTGTITQGQPSVTNIVTRGKIAEDRLLQLVASLEKNSEHPLGEAIVAEAGNQNLSLIVPESFTSITGQGIKGHVDGLTILVGNRHLMNEQEISIDEWEPDIQRLQSEGKTAMLTAINGSMAGIISVADTIKENSLEAVKSLHALGLRVAMITGDNRQTAEAVANQIGIDTVLADVLPGDKAAEIKKLQENGHRVAMVGDGINDAPALAQADVGIAIGTGTDIAIASAPIVLISGELDGVVRAIILSRKTLHTIKQNLFWAFFYNVVLIPVAGLGLLVPILAAGAMAFSSVFVVSNSLRLNRIKLG</sequence>
<dbReference type="GO" id="GO:0055070">
    <property type="term" value="P:copper ion homeostasis"/>
    <property type="evidence" value="ECO:0007669"/>
    <property type="project" value="TreeGrafter"/>
</dbReference>
<dbReference type="GO" id="GO:0005507">
    <property type="term" value="F:copper ion binding"/>
    <property type="evidence" value="ECO:0007669"/>
    <property type="project" value="TreeGrafter"/>
</dbReference>
<dbReference type="CDD" id="cd02094">
    <property type="entry name" value="P-type_ATPase_Cu-like"/>
    <property type="match status" value="1"/>
</dbReference>
<dbReference type="InterPro" id="IPR008250">
    <property type="entry name" value="ATPase_P-typ_transduc_dom_A_sf"/>
</dbReference>
<dbReference type="InterPro" id="IPR023298">
    <property type="entry name" value="ATPase_P-typ_TM_dom_sf"/>
</dbReference>
<evidence type="ECO:0000256" key="2">
    <source>
        <dbReference type="ARBA" id="ARBA00006024"/>
    </source>
</evidence>
<evidence type="ECO:0000256" key="10">
    <source>
        <dbReference type="RuleBase" id="RU362081"/>
    </source>
</evidence>
<keyword evidence="9 10" id="KW-0472">Membrane</keyword>
<evidence type="ECO:0000259" key="11">
    <source>
        <dbReference type="PROSITE" id="PS50846"/>
    </source>
</evidence>
<dbReference type="GO" id="GO:0005886">
    <property type="term" value="C:plasma membrane"/>
    <property type="evidence" value="ECO:0007669"/>
    <property type="project" value="UniProtKB-SubCell"/>
</dbReference>
<dbReference type="InterPro" id="IPR023214">
    <property type="entry name" value="HAD_sf"/>
</dbReference>
<dbReference type="InterPro" id="IPR023299">
    <property type="entry name" value="ATPase_P-typ_cyto_dom_N"/>
</dbReference>
<comment type="caution">
    <text evidence="12">The sequence shown here is derived from an EMBL/GenBank/DDBJ whole genome shotgun (WGS) entry which is preliminary data.</text>
</comment>
<feature type="transmembrane region" description="Helical" evidence="10">
    <location>
        <begin position="228"/>
        <end position="246"/>
    </location>
</feature>
<dbReference type="Gene3D" id="2.70.150.10">
    <property type="entry name" value="Calcium-transporting ATPase, cytoplasmic transduction domain A"/>
    <property type="match status" value="1"/>
</dbReference>
<dbReference type="SFLD" id="SFLDF00027">
    <property type="entry name" value="p-type_atpase"/>
    <property type="match status" value="1"/>
</dbReference>
<dbReference type="Pfam" id="PF00702">
    <property type="entry name" value="Hydrolase"/>
    <property type="match status" value="1"/>
</dbReference>
<protein>
    <submittedName>
        <fullName evidence="12">Haloacid dehalogenase</fullName>
    </submittedName>
</protein>
<keyword evidence="3 10" id="KW-0812">Transmembrane</keyword>
<dbReference type="NCBIfam" id="TIGR01525">
    <property type="entry name" value="ATPase-IB_hvy"/>
    <property type="match status" value="1"/>
</dbReference>
<dbReference type="InterPro" id="IPR018303">
    <property type="entry name" value="ATPase_P-typ_P_site"/>
</dbReference>
<evidence type="ECO:0000256" key="8">
    <source>
        <dbReference type="ARBA" id="ARBA00022989"/>
    </source>
</evidence>
<evidence type="ECO:0000256" key="9">
    <source>
        <dbReference type="ARBA" id="ARBA00023136"/>
    </source>
</evidence>